<dbReference type="AlphaFoldDB" id="A5B1W3"/>
<keyword evidence="1" id="KW-0812">Transmembrane</keyword>
<accession>A5B1W3</accession>
<name>A5B1W3_VITVI</name>
<reference evidence="2" key="1">
    <citation type="journal article" date="2007" name="PLoS ONE">
        <title>The first genome sequence of an elite grapevine cultivar (Pinot noir Vitis vinifera L.): coping with a highly heterozygous genome.</title>
        <authorList>
            <person name="Velasco R."/>
            <person name="Zharkikh A."/>
            <person name="Troggio M."/>
            <person name="Cartwright D.A."/>
            <person name="Cestaro A."/>
            <person name="Pruss D."/>
            <person name="Pindo M."/>
            <person name="FitzGerald L.M."/>
            <person name="Vezzulli S."/>
            <person name="Reid J."/>
            <person name="Malacarne G."/>
            <person name="Iliev D."/>
            <person name="Coppola G."/>
            <person name="Wardell B."/>
            <person name="Micheletti D."/>
            <person name="Macalma T."/>
            <person name="Facci M."/>
            <person name="Mitchell J.T."/>
            <person name="Perazzolli M."/>
            <person name="Eldredge G."/>
            <person name="Gatto P."/>
            <person name="Oyzerski R."/>
            <person name="Moretto M."/>
            <person name="Gutin N."/>
            <person name="Stefanini M."/>
            <person name="Chen Y."/>
            <person name="Segala C."/>
            <person name="Davenport C."/>
            <person name="Dematte L."/>
            <person name="Mraz A."/>
            <person name="Battilana J."/>
            <person name="Stormo K."/>
            <person name="Costa F."/>
            <person name="Tao Q."/>
            <person name="Si-Ammour A."/>
            <person name="Harkins T."/>
            <person name="Lackey A."/>
            <person name="Perbost C."/>
            <person name="Taillon B."/>
            <person name="Stella A."/>
            <person name="Solovyev V."/>
            <person name="Fawcett J.A."/>
            <person name="Sterck L."/>
            <person name="Vandepoele K."/>
            <person name="Grando S.M."/>
            <person name="Toppo S."/>
            <person name="Moser C."/>
            <person name="Lanchbury J."/>
            <person name="Bogden R."/>
            <person name="Skolnick M."/>
            <person name="Sgaramella V."/>
            <person name="Bhatnagar S.K."/>
            <person name="Fontana P."/>
            <person name="Gutin A."/>
            <person name="Van de Peer Y."/>
            <person name="Salamini F."/>
            <person name="Viola R."/>
        </authorList>
    </citation>
    <scope>NUCLEOTIDE SEQUENCE</scope>
</reference>
<keyword evidence="1" id="KW-0472">Membrane</keyword>
<proteinExistence type="predicted"/>
<evidence type="ECO:0000256" key="1">
    <source>
        <dbReference type="SAM" id="Phobius"/>
    </source>
</evidence>
<gene>
    <name evidence="2" type="ORF">VITISV_006429</name>
</gene>
<dbReference type="EMBL" id="AM443716">
    <property type="protein sequence ID" value="CAN80691.1"/>
    <property type="molecule type" value="Genomic_DNA"/>
</dbReference>
<organism evidence="2">
    <name type="scientific">Vitis vinifera</name>
    <name type="common">Grape</name>
    <dbReference type="NCBI Taxonomy" id="29760"/>
    <lineage>
        <taxon>Eukaryota</taxon>
        <taxon>Viridiplantae</taxon>
        <taxon>Streptophyta</taxon>
        <taxon>Embryophyta</taxon>
        <taxon>Tracheophyta</taxon>
        <taxon>Spermatophyta</taxon>
        <taxon>Magnoliopsida</taxon>
        <taxon>eudicotyledons</taxon>
        <taxon>Gunneridae</taxon>
        <taxon>Pentapetalae</taxon>
        <taxon>rosids</taxon>
        <taxon>Vitales</taxon>
        <taxon>Vitaceae</taxon>
        <taxon>Viteae</taxon>
        <taxon>Vitis</taxon>
    </lineage>
</organism>
<protein>
    <submittedName>
        <fullName evidence="2">Uncharacterized protein</fullName>
    </submittedName>
</protein>
<keyword evidence="1" id="KW-1133">Transmembrane helix</keyword>
<feature type="transmembrane region" description="Helical" evidence="1">
    <location>
        <begin position="45"/>
        <end position="65"/>
    </location>
</feature>
<evidence type="ECO:0000313" key="2">
    <source>
        <dbReference type="EMBL" id="CAN80691.1"/>
    </source>
</evidence>
<sequence>MVQFRRHYGIIPSQAMPSKSHFGAAVAGIPNRWSPPFKRRSETPFSGVVVGLLATLLSALLGIGVEDVVLASSPIFDVVCQRRAAANVVPLPASFEDCSGTVDDAATGDLRSFGAGLDNNIYQ</sequence>